<keyword evidence="1" id="KW-1133">Transmembrane helix</keyword>
<keyword evidence="1" id="KW-0812">Transmembrane</keyword>
<organism evidence="2 3">
    <name type="scientific">Nocardioides silvaticus</name>
    <dbReference type="NCBI Taxonomy" id="2201891"/>
    <lineage>
        <taxon>Bacteria</taxon>
        <taxon>Bacillati</taxon>
        <taxon>Actinomycetota</taxon>
        <taxon>Actinomycetes</taxon>
        <taxon>Propionibacteriales</taxon>
        <taxon>Nocardioidaceae</taxon>
        <taxon>Nocardioides</taxon>
    </lineage>
</organism>
<dbReference type="AlphaFoldDB" id="A0A316TJM6"/>
<name>A0A316TJM6_9ACTN</name>
<protein>
    <submittedName>
        <fullName evidence="2">Uncharacterized protein</fullName>
    </submittedName>
</protein>
<sequence>MALGTTEVESPPREPGRPVDRRWLLAAGLVVVLVVGGVLAWDWRHLDQRYESGYGIKPRVGVGEPVWTTLVHHNRDDLEEVTVTEIEPIVRTDGAEVEVEYLICELDQGNLAREKVGGFGYGLGDRDVDRYCATTTPAKGATFDPTGDSLQELLVGVTATRPGRTIITGHHIEFENGWRVGDDDIAVEIDLAVRRSR</sequence>
<comment type="caution">
    <text evidence="2">The sequence shown here is derived from an EMBL/GenBank/DDBJ whole genome shotgun (WGS) entry which is preliminary data.</text>
</comment>
<accession>A0A316TJM6</accession>
<evidence type="ECO:0000313" key="3">
    <source>
        <dbReference type="Proteomes" id="UP000245507"/>
    </source>
</evidence>
<keyword evidence="1" id="KW-0472">Membrane</keyword>
<keyword evidence="3" id="KW-1185">Reference proteome</keyword>
<dbReference type="Proteomes" id="UP000245507">
    <property type="component" value="Unassembled WGS sequence"/>
</dbReference>
<gene>
    <name evidence="2" type="ORF">DJ010_08945</name>
</gene>
<evidence type="ECO:0000256" key="1">
    <source>
        <dbReference type="SAM" id="Phobius"/>
    </source>
</evidence>
<reference evidence="2 3" key="1">
    <citation type="submission" date="2018-05" db="EMBL/GenBank/DDBJ databases">
        <title>Nocardioides silvaticus genome.</title>
        <authorList>
            <person name="Li C."/>
            <person name="Wang G."/>
        </authorList>
    </citation>
    <scope>NUCLEOTIDE SEQUENCE [LARGE SCALE GENOMIC DNA]</scope>
    <source>
        <strain evidence="2 3">CCTCC AB 2018079</strain>
    </source>
</reference>
<dbReference type="EMBL" id="QGDD01000003">
    <property type="protein sequence ID" value="PWN03235.1"/>
    <property type="molecule type" value="Genomic_DNA"/>
</dbReference>
<feature type="transmembrane region" description="Helical" evidence="1">
    <location>
        <begin position="23"/>
        <end position="41"/>
    </location>
</feature>
<dbReference type="RefSeq" id="WP_109693324.1">
    <property type="nucleotide sequence ID" value="NZ_QGDD01000003.1"/>
</dbReference>
<proteinExistence type="predicted"/>
<evidence type="ECO:0000313" key="2">
    <source>
        <dbReference type="EMBL" id="PWN03235.1"/>
    </source>
</evidence>